<keyword evidence="1" id="KW-0472">Membrane</keyword>
<evidence type="ECO:0000256" key="1">
    <source>
        <dbReference type="SAM" id="Phobius"/>
    </source>
</evidence>
<comment type="caution">
    <text evidence="2">The sequence shown here is derived from an EMBL/GenBank/DDBJ whole genome shotgun (WGS) entry which is preliminary data.</text>
</comment>
<accession>A0A414FYH7</accession>
<protein>
    <recommendedName>
        <fullName evidence="4">Zn-finger containing protein</fullName>
    </recommendedName>
</protein>
<evidence type="ECO:0000313" key="3">
    <source>
        <dbReference type="Proteomes" id="UP000286050"/>
    </source>
</evidence>
<name>A0A414FYH7_9ACTN</name>
<sequence>MNDFMKDRYGVDELTCVLGGAGMLLALIGTIANLDPLTWIALAIVLLALARAFSKNITVRCNENNAFRSFSERVPVLGNLVARLGSVTPAGRNASGGSAASAVPSIEYERAKRAAQKMWKERKTSRFLKCPNCGQILSVPKGKGKLRVTCPRCRAKMETKS</sequence>
<keyword evidence="1" id="KW-1133">Transmembrane helix</keyword>
<gene>
    <name evidence="2" type="ORF">DW787_03250</name>
</gene>
<proteinExistence type="predicted"/>
<evidence type="ECO:0000313" key="2">
    <source>
        <dbReference type="EMBL" id="RHD56572.1"/>
    </source>
</evidence>
<evidence type="ECO:0008006" key="4">
    <source>
        <dbReference type="Google" id="ProtNLM"/>
    </source>
</evidence>
<feature type="transmembrane region" description="Helical" evidence="1">
    <location>
        <begin position="12"/>
        <end position="31"/>
    </location>
</feature>
<organism evidence="2 3">
    <name type="scientific">Collinsella intestinalis</name>
    <dbReference type="NCBI Taxonomy" id="147207"/>
    <lineage>
        <taxon>Bacteria</taxon>
        <taxon>Bacillati</taxon>
        <taxon>Actinomycetota</taxon>
        <taxon>Coriobacteriia</taxon>
        <taxon>Coriobacteriales</taxon>
        <taxon>Coriobacteriaceae</taxon>
        <taxon>Collinsella</taxon>
    </lineage>
</organism>
<dbReference type="AlphaFoldDB" id="A0A414FYH7"/>
<keyword evidence="1" id="KW-0812">Transmembrane</keyword>
<feature type="transmembrane region" description="Helical" evidence="1">
    <location>
        <begin position="37"/>
        <end position="54"/>
    </location>
</feature>
<dbReference type="Proteomes" id="UP000286050">
    <property type="component" value="Unassembled WGS sequence"/>
</dbReference>
<dbReference type="RefSeq" id="WP_118271623.1">
    <property type="nucleotide sequence ID" value="NZ_QSJI01000002.1"/>
</dbReference>
<dbReference type="EMBL" id="QSJI01000002">
    <property type="protein sequence ID" value="RHD56572.1"/>
    <property type="molecule type" value="Genomic_DNA"/>
</dbReference>
<reference evidence="2 3" key="1">
    <citation type="submission" date="2018-08" db="EMBL/GenBank/DDBJ databases">
        <title>A genome reference for cultivated species of the human gut microbiota.</title>
        <authorList>
            <person name="Zou Y."/>
            <person name="Xue W."/>
            <person name="Luo G."/>
        </authorList>
    </citation>
    <scope>NUCLEOTIDE SEQUENCE [LARGE SCALE GENOMIC DNA]</scope>
    <source>
        <strain evidence="2 3">AM30-5LB</strain>
    </source>
</reference>